<dbReference type="Gene3D" id="1.10.3810.10">
    <property type="entry name" value="Biosynthetic peptidoglycan transglycosylase-like"/>
    <property type="match status" value="1"/>
</dbReference>
<evidence type="ECO:0000313" key="12">
    <source>
        <dbReference type="EMBL" id="QXJ21983.1"/>
    </source>
</evidence>
<evidence type="ECO:0000256" key="3">
    <source>
        <dbReference type="ARBA" id="ARBA00022676"/>
    </source>
</evidence>
<dbReference type="InterPro" id="IPR050396">
    <property type="entry name" value="Glycosyltr_51/Transpeptidase"/>
</dbReference>
<dbReference type="Proteomes" id="UP001049518">
    <property type="component" value="Chromosome"/>
</dbReference>
<keyword evidence="1" id="KW-0121">Carboxypeptidase</keyword>
<evidence type="ECO:0000259" key="10">
    <source>
        <dbReference type="Pfam" id="PF00905"/>
    </source>
</evidence>
<evidence type="ECO:0000256" key="8">
    <source>
        <dbReference type="ARBA" id="ARBA00049902"/>
    </source>
</evidence>
<comment type="catalytic activity">
    <reaction evidence="7">
        <text>Preferential cleavage: (Ac)2-L-Lys-D-Ala-|-D-Ala. Also transpeptidation of peptidyl-alanyl moieties that are N-acyl substituents of D-alanine.</text>
        <dbReference type="EC" id="3.4.16.4"/>
    </reaction>
</comment>
<dbReference type="InterPro" id="IPR001460">
    <property type="entry name" value="PCN-bd_Tpept"/>
</dbReference>
<dbReference type="SUPFAM" id="SSF56601">
    <property type="entry name" value="beta-lactamase/transpeptidase-like"/>
    <property type="match status" value="1"/>
</dbReference>
<evidence type="ECO:0000256" key="5">
    <source>
        <dbReference type="ARBA" id="ARBA00022801"/>
    </source>
</evidence>
<feature type="compositionally biased region" description="Basic and acidic residues" evidence="9">
    <location>
        <begin position="543"/>
        <end position="555"/>
    </location>
</feature>
<proteinExistence type="predicted"/>
<feature type="region of interest" description="Disordered" evidence="9">
    <location>
        <begin position="668"/>
        <end position="749"/>
    </location>
</feature>
<dbReference type="PANTHER" id="PTHR32282:SF34">
    <property type="entry name" value="PENICILLIN-BINDING PROTEIN 1A"/>
    <property type="match status" value="1"/>
</dbReference>
<keyword evidence="3" id="KW-0328">Glycosyltransferase</keyword>
<dbReference type="SUPFAM" id="SSF53955">
    <property type="entry name" value="Lysozyme-like"/>
    <property type="match status" value="1"/>
</dbReference>
<dbReference type="Gene3D" id="3.40.710.10">
    <property type="entry name" value="DD-peptidase/beta-lactamase superfamily"/>
    <property type="match status" value="1"/>
</dbReference>
<gene>
    <name evidence="12" type="ORF">AGRA3207_002905</name>
</gene>
<protein>
    <submittedName>
        <fullName evidence="12">Penicillin-binding protein</fullName>
    </submittedName>
</protein>
<dbReference type="Pfam" id="PF00912">
    <property type="entry name" value="Transgly"/>
    <property type="match status" value="1"/>
</dbReference>
<dbReference type="Pfam" id="PF00905">
    <property type="entry name" value="Transpeptidase"/>
    <property type="match status" value="1"/>
</dbReference>
<keyword evidence="4" id="KW-0808">Transferase</keyword>
<evidence type="ECO:0000256" key="7">
    <source>
        <dbReference type="ARBA" id="ARBA00034000"/>
    </source>
</evidence>
<dbReference type="RefSeq" id="WP_231335172.1">
    <property type="nucleotide sequence ID" value="NZ_CP059572.1"/>
</dbReference>
<reference evidence="12" key="1">
    <citation type="submission" date="2020-07" db="EMBL/GenBank/DDBJ databases">
        <authorList>
            <person name="Tarantini F.S."/>
            <person name="Hong K.W."/>
            <person name="Chan K.G."/>
        </authorList>
    </citation>
    <scope>NUCLEOTIDE SEQUENCE</scope>
    <source>
        <strain evidence="12">32-07</strain>
    </source>
</reference>
<feature type="domain" description="Glycosyl transferase family 51" evidence="11">
    <location>
        <begin position="93"/>
        <end position="262"/>
    </location>
</feature>
<evidence type="ECO:0000256" key="2">
    <source>
        <dbReference type="ARBA" id="ARBA00022670"/>
    </source>
</evidence>
<keyword evidence="6" id="KW-0511">Multifunctional enzyme</keyword>
<name>A0ABX8QYY4_9ACTN</name>
<keyword evidence="2" id="KW-0645">Protease</keyword>
<feature type="region of interest" description="Disordered" evidence="9">
    <location>
        <begin position="543"/>
        <end position="564"/>
    </location>
</feature>
<evidence type="ECO:0000256" key="1">
    <source>
        <dbReference type="ARBA" id="ARBA00022645"/>
    </source>
</evidence>
<organism evidence="12 13">
    <name type="scientific">Actinomadura graeca</name>
    <dbReference type="NCBI Taxonomy" id="2750812"/>
    <lineage>
        <taxon>Bacteria</taxon>
        <taxon>Bacillati</taxon>
        <taxon>Actinomycetota</taxon>
        <taxon>Actinomycetes</taxon>
        <taxon>Streptosporangiales</taxon>
        <taxon>Thermomonosporaceae</taxon>
        <taxon>Actinomadura</taxon>
    </lineage>
</organism>
<dbReference type="InterPro" id="IPR023346">
    <property type="entry name" value="Lysozyme-like_dom_sf"/>
</dbReference>
<dbReference type="InterPro" id="IPR001264">
    <property type="entry name" value="Glyco_trans_51"/>
</dbReference>
<keyword evidence="13" id="KW-1185">Reference proteome</keyword>
<dbReference type="InterPro" id="IPR012338">
    <property type="entry name" value="Beta-lactam/transpept-like"/>
</dbReference>
<evidence type="ECO:0000259" key="11">
    <source>
        <dbReference type="Pfam" id="PF00912"/>
    </source>
</evidence>
<feature type="compositionally biased region" description="Gly residues" evidence="9">
    <location>
        <begin position="687"/>
        <end position="704"/>
    </location>
</feature>
<evidence type="ECO:0000256" key="9">
    <source>
        <dbReference type="SAM" id="MobiDB-lite"/>
    </source>
</evidence>
<dbReference type="EMBL" id="CP059572">
    <property type="protein sequence ID" value="QXJ21983.1"/>
    <property type="molecule type" value="Genomic_DNA"/>
</dbReference>
<evidence type="ECO:0000256" key="4">
    <source>
        <dbReference type="ARBA" id="ARBA00022679"/>
    </source>
</evidence>
<evidence type="ECO:0000313" key="13">
    <source>
        <dbReference type="Proteomes" id="UP001049518"/>
    </source>
</evidence>
<sequence length="749" mass="80777">MHSLPRARRFRPALTRLSRVLRRTLRLRTLRLRTLRRRRLAMTAVALLLAAAGAVVVAYVRTPLPTEPQPGVTDEGSTVYYADGRTPLFRLGANREIVRHDQIPDRLRWAVLAAEDRGFYGGHGVSPTGTMRALWNNASGGDTQGGSTITQQLARNYFKGLSKDRTAGRKIKEIFVAVKLARRRSKDEILDLYLNTVYFGRETSGVQAAARAYFDKDVWQLGVAEGALLAAMIQRPAYFRTQGDDAPARALRSRWRYVLDGMVSMGRLSPAEAARQRFPRTQDQWRGVAPSGQGLLVRQRVLAELEGLGIPERTVVNGRLRIYTGLDRRWMEHAERAMRQVREPEWPRNARGGLIAVDPRDGAVKAFYGGDPRRSMFDSVFNPVAQAGSTFKPYVLAAALRRGYSVRTRVSGRSPLRFAPDGSVTPMTAPGYKVANDEEIGSLGTVDLVRATALSVNTGFVKAALKVGVANVLETARRFGVPESALKPHKGQAGIALGVPDVAAADQAAGYAAFANGGRAVTPHLITRIVDARGRRVPLPWDRHDRHDSYDRHDGQGGLGRQGGRVLDGEQAAQATYAMRAVVTGGTGRRAALPDRDAAGKTGTTDGNRAAWFVGYVPQLSAAVVMANTERAPLRGLPGHPGKVAGENLPATVWRSFMEEVTRDMPALPFPEPAFTGVAADWDDPGPGQGEGPGKAPGTGGTPDPGGTPNPGATPSPGGTPSLTRNPRGTPAPPKDARKKPCAPSCPTS</sequence>
<feature type="domain" description="Penicillin-binding protein transpeptidase" evidence="10">
    <location>
        <begin position="353"/>
        <end position="628"/>
    </location>
</feature>
<evidence type="ECO:0000256" key="6">
    <source>
        <dbReference type="ARBA" id="ARBA00023268"/>
    </source>
</evidence>
<keyword evidence="5" id="KW-0378">Hydrolase</keyword>
<dbReference type="InterPro" id="IPR036950">
    <property type="entry name" value="PBP_transglycosylase"/>
</dbReference>
<dbReference type="PANTHER" id="PTHR32282">
    <property type="entry name" value="BINDING PROTEIN TRANSPEPTIDASE, PUTATIVE-RELATED"/>
    <property type="match status" value="1"/>
</dbReference>
<accession>A0ABX8QYY4</accession>
<comment type="catalytic activity">
    <reaction evidence="8">
        <text>[GlcNAc-(1-&gt;4)-Mur2Ac(oyl-L-Ala-gamma-D-Glu-L-Lys-D-Ala-D-Ala)](n)-di-trans,octa-cis-undecaprenyl diphosphate + beta-D-GlcNAc-(1-&gt;4)-Mur2Ac(oyl-L-Ala-gamma-D-Glu-L-Lys-D-Ala-D-Ala)-di-trans,octa-cis-undecaprenyl diphosphate = [GlcNAc-(1-&gt;4)-Mur2Ac(oyl-L-Ala-gamma-D-Glu-L-Lys-D-Ala-D-Ala)](n+1)-di-trans,octa-cis-undecaprenyl diphosphate + di-trans,octa-cis-undecaprenyl diphosphate + H(+)</text>
        <dbReference type="Rhea" id="RHEA:23708"/>
        <dbReference type="Rhea" id="RHEA-COMP:9602"/>
        <dbReference type="Rhea" id="RHEA-COMP:9603"/>
        <dbReference type="ChEBI" id="CHEBI:15378"/>
        <dbReference type="ChEBI" id="CHEBI:58405"/>
        <dbReference type="ChEBI" id="CHEBI:60033"/>
        <dbReference type="ChEBI" id="CHEBI:78435"/>
        <dbReference type="EC" id="2.4.99.28"/>
    </reaction>
</comment>